<evidence type="ECO:0000256" key="6">
    <source>
        <dbReference type="ARBA" id="ARBA00022827"/>
    </source>
</evidence>
<dbReference type="GO" id="GO:0046872">
    <property type="term" value="F:metal ion binding"/>
    <property type="evidence" value="ECO:0007669"/>
    <property type="project" value="UniProtKB-UniRule"/>
</dbReference>
<comment type="similarity">
    <text evidence="10 12">Belongs to the ApbE family.</text>
</comment>
<dbReference type="EMBL" id="FOKI01000013">
    <property type="protein sequence ID" value="SFB13201.1"/>
    <property type="molecule type" value="Genomic_DNA"/>
</dbReference>
<keyword evidence="4 10" id="KW-0808">Transferase</keyword>
<comment type="cofactor">
    <cofactor evidence="11">
        <name>Mg(2+)</name>
        <dbReference type="ChEBI" id="CHEBI:18420"/>
    </cofactor>
    <cofactor evidence="11">
        <name>Mn(2+)</name>
        <dbReference type="ChEBI" id="CHEBI:29035"/>
    </cofactor>
    <text evidence="11">Magnesium. Can also use manganese.</text>
</comment>
<evidence type="ECO:0000256" key="1">
    <source>
        <dbReference type="ARBA" id="ARBA00011955"/>
    </source>
</evidence>
<evidence type="ECO:0000256" key="8">
    <source>
        <dbReference type="ARBA" id="ARBA00031306"/>
    </source>
</evidence>
<gene>
    <name evidence="13" type="ORF">SAMN04488528_101374</name>
</gene>
<comment type="catalytic activity">
    <reaction evidence="9 10 12">
        <text>L-threonyl-[protein] + FAD = FMN-L-threonyl-[protein] + AMP + H(+)</text>
        <dbReference type="Rhea" id="RHEA:36847"/>
        <dbReference type="Rhea" id="RHEA-COMP:11060"/>
        <dbReference type="Rhea" id="RHEA-COMP:11061"/>
        <dbReference type="ChEBI" id="CHEBI:15378"/>
        <dbReference type="ChEBI" id="CHEBI:30013"/>
        <dbReference type="ChEBI" id="CHEBI:57692"/>
        <dbReference type="ChEBI" id="CHEBI:74257"/>
        <dbReference type="ChEBI" id="CHEBI:456215"/>
        <dbReference type="EC" id="2.7.1.180"/>
    </reaction>
</comment>
<comment type="subcellular location">
    <subcellularLocation>
        <location evidence="12">Cell inner membrane</location>
        <topology evidence="12">Lipid-anchor</topology>
        <orientation evidence="12">Periplasmic side</orientation>
    </subcellularLocation>
</comment>
<keyword evidence="12" id="KW-0732">Signal</keyword>
<reference evidence="13 14" key="1">
    <citation type="submission" date="2016-10" db="EMBL/GenBank/DDBJ databases">
        <authorList>
            <person name="de Groot N.N."/>
        </authorList>
    </citation>
    <scope>NUCLEOTIDE SEQUENCE [LARGE SCALE GENOMIC DNA]</scope>
    <source>
        <strain evidence="13 14">DSM 12271</strain>
    </source>
</reference>
<evidence type="ECO:0000256" key="5">
    <source>
        <dbReference type="ARBA" id="ARBA00022723"/>
    </source>
</evidence>
<dbReference type="GO" id="GO:0016740">
    <property type="term" value="F:transferase activity"/>
    <property type="evidence" value="ECO:0007669"/>
    <property type="project" value="UniProtKB-UniRule"/>
</dbReference>
<evidence type="ECO:0000313" key="13">
    <source>
        <dbReference type="EMBL" id="SFB13201.1"/>
    </source>
</evidence>
<proteinExistence type="inferred from homology"/>
<keyword evidence="7 10" id="KW-0460">Magnesium</keyword>
<evidence type="ECO:0000256" key="7">
    <source>
        <dbReference type="ARBA" id="ARBA00022842"/>
    </source>
</evidence>
<dbReference type="RefSeq" id="WP_090041059.1">
    <property type="nucleotide sequence ID" value="NZ_FOKI01000013.1"/>
</dbReference>
<keyword evidence="12 13" id="KW-0449">Lipoprotein</keyword>
<keyword evidence="6 10" id="KW-0274">FAD</keyword>
<dbReference type="PROSITE" id="PS51257">
    <property type="entry name" value="PROKAR_LIPOPROTEIN"/>
    <property type="match status" value="1"/>
</dbReference>
<evidence type="ECO:0000256" key="2">
    <source>
        <dbReference type="ARBA" id="ARBA00016337"/>
    </source>
</evidence>
<dbReference type="InterPro" id="IPR003374">
    <property type="entry name" value="ApbE-like_sf"/>
</dbReference>
<evidence type="ECO:0000256" key="12">
    <source>
        <dbReference type="RuleBase" id="RU363002"/>
    </source>
</evidence>
<dbReference type="SUPFAM" id="SSF143631">
    <property type="entry name" value="ApbE-like"/>
    <property type="match status" value="1"/>
</dbReference>
<feature type="binding site" evidence="11">
    <location>
        <position position="173"/>
    </location>
    <ligand>
        <name>Mg(2+)</name>
        <dbReference type="ChEBI" id="CHEBI:18420"/>
    </ligand>
</feature>
<feature type="binding site" evidence="11">
    <location>
        <position position="291"/>
    </location>
    <ligand>
        <name>Mg(2+)</name>
        <dbReference type="ChEBI" id="CHEBI:18420"/>
    </ligand>
</feature>
<evidence type="ECO:0000256" key="10">
    <source>
        <dbReference type="PIRNR" id="PIRNR006268"/>
    </source>
</evidence>
<dbReference type="PANTHER" id="PTHR30040">
    <property type="entry name" value="THIAMINE BIOSYNTHESIS LIPOPROTEIN APBE"/>
    <property type="match status" value="1"/>
</dbReference>
<dbReference type="OrthoDB" id="9778595at2"/>
<evidence type="ECO:0000256" key="4">
    <source>
        <dbReference type="ARBA" id="ARBA00022679"/>
    </source>
</evidence>
<accession>A0A1I0YJ37</accession>
<keyword evidence="12" id="KW-0472">Membrane</keyword>
<dbReference type="PIRSF" id="PIRSF006268">
    <property type="entry name" value="ApbE"/>
    <property type="match status" value="1"/>
</dbReference>
<keyword evidence="14" id="KW-1185">Reference proteome</keyword>
<evidence type="ECO:0000256" key="3">
    <source>
        <dbReference type="ARBA" id="ARBA00022630"/>
    </source>
</evidence>
<keyword evidence="5 10" id="KW-0479">Metal-binding</keyword>
<protein>
    <recommendedName>
        <fullName evidence="2 10">FAD:protein FMN transferase</fullName>
        <ecNumber evidence="1 10">2.7.1.180</ecNumber>
    </recommendedName>
    <alternativeName>
        <fullName evidence="8 10">Flavin transferase</fullName>
    </alternativeName>
</protein>
<dbReference type="Gene3D" id="3.10.520.10">
    <property type="entry name" value="ApbE-like domains"/>
    <property type="match status" value="1"/>
</dbReference>
<organism evidence="13 14">
    <name type="scientific">Clostridium frigidicarnis</name>
    <dbReference type="NCBI Taxonomy" id="84698"/>
    <lineage>
        <taxon>Bacteria</taxon>
        <taxon>Bacillati</taxon>
        <taxon>Bacillota</taxon>
        <taxon>Clostridia</taxon>
        <taxon>Eubacteriales</taxon>
        <taxon>Clostridiaceae</taxon>
        <taxon>Clostridium</taxon>
    </lineage>
</organism>
<feature type="chain" id="PRO_5039745702" description="FAD:protein FMN transferase" evidence="12">
    <location>
        <begin position="22"/>
        <end position="346"/>
    </location>
</feature>
<dbReference type="EC" id="2.7.1.180" evidence="1 10"/>
<dbReference type="InterPro" id="IPR024932">
    <property type="entry name" value="ApbE"/>
</dbReference>
<dbReference type="AlphaFoldDB" id="A0A1I0YJ37"/>
<feature type="binding site" evidence="11">
    <location>
        <position position="287"/>
    </location>
    <ligand>
        <name>Mg(2+)</name>
        <dbReference type="ChEBI" id="CHEBI:18420"/>
    </ligand>
</feature>
<keyword evidence="12" id="KW-1003">Cell membrane</keyword>
<sequence length="346" mass="38734">MKKFRVVLSSVLILMISLMLASCDKKEQVYSKDVFMMGTVINLKYYGKNGEKAIEESINRISEIEKEMSLNIEDSEICDVNENAGVKPIKVSDDVFKVVEKSLYYGELSGGALDISIRPVDALWSIGSDNERVPENKEIKKALQSVDYKNIELDSDNNTVFLKNKSMAIDLGSIAKGYTADELVNILKKYYVDRAFINLGGNLYVHGGKENNQPLNIGIQDPKGEKGEYFGVLKVEDKSVVTSGNYERYFIKDGKRYHHIMDPKTGYPSENGLISTTIISDKSIDGDALSTSTYVLGVEKGMELINSIEDVDAIFVTDDNKVYTSKGINESNFDITNKEYTYEKGR</sequence>
<dbReference type="STRING" id="84698.SAMN04488528_101374"/>
<comment type="function">
    <text evidence="12">Flavin transferase that catalyzes the transfer of the FMN moiety of FAD and its covalent binding to the hydroxyl group of a threonine residue in a target flavoprotein.</text>
</comment>
<evidence type="ECO:0000256" key="11">
    <source>
        <dbReference type="PIRSR" id="PIRSR006268-2"/>
    </source>
</evidence>
<evidence type="ECO:0000313" key="14">
    <source>
        <dbReference type="Proteomes" id="UP000198619"/>
    </source>
</evidence>
<dbReference type="PANTHER" id="PTHR30040:SF2">
    <property type="entry name" value="FAD:PROTEIN FMN TRANSFERASE"/>
    <property type="match status" value="1"/>
</dbReference>
<keyword evidence="12" id="KW-0997">Cell inner membrane</keyword>
<evidence type="ECO:0000256" key="9">
    <source>
        <dbReference type="ARBA" id="ARBA00048540"/>
    </source>
</evidence>
<dbReference type="GO" id="GO:0005886">
    <property type="term" value="C:plasma membrane"/>
    <property type="evidence" value="ECO:0007669"/>
    <property type="project" value="UniProtKB-SubCell"/>
</dbReference>
<dbReference type="Proteomes" id="UP000198619">
    <property type="component" value="Unassembled WGS sequence"/>
</dbReference>
<keyword evidence="3 10" id="KW-0285">Flavoprotein</keyword>
<feature type="signal peptide" evidence="12">
    <location>
        <begin position="1"/>
        <end position="21"/>
    </location>
</feature>
<name>A0A1I0YJ37_9CLOT</name>
<dbReference type="Pfam" id="PF02424">
    <property type="entry name" value="ApbE"/>
    <property type="match status" value="1"/>
</dbReference>